<organism evidence="1 2">
    <name type="scientific">Trichobilharzia regenti</name>
    <name type="common">Nasal bird schistosome</name>
    <dbReference type="NCBI Taxonomy" id="157069"/>
    <lineage>
        <taxon>Eukaryota</taxon>
        <taxon>Metazoa</taxon>
        <taxon>Spiralia</taxon>
        <taxon>Lophotrochozoa</taxon>
        <taxon>Platyhelminthes</taxon>
        <taxon>Trematoda</taxon>
        <taxon>Digenea</taxon>
        <taxon>Strigeidida</taxon>
        <taxon>Schistosomatoidea</taxon>
        <taxon>Schistosomatidae</taxon>
        <taxon>Trichobilharzia</taxon>
    </lineage>
</organism>
<dbReference type="AlphaFoldDB" id="A0AA85J3K4"/>
<keyword evidence="1" id="KW-1185">Reference proteome</keyword>
<sequence>MYIDNNIPFLSEQRKSNPTIDFVNFRSCCVTFIKHVPDNQGATSRRFVSIQITIHTTFNNESHFLCYLCSAYYSYMGERVSYHSDL</sequence>
<evidence type="ECO:0000313" key="2">
    <source>
        <dbReference type="WBParaSite" id="TREG1_142120.1"/>
    </source>
</evidence>
<reference evidence="2" key="2">
    <citation type="submission" date="2023-11" db="UniProtKB">
        <authorList>
            <consortium name="WormBaseParasite"/>
        </authorList>
    </citation>
    <scope>IDENTIFICATION</scope>
</reference>
<evidence type="ECO:0000313" key="1">
    <source>
        <dbReference type="Proteomes" id="UP000050795"/>
    </source>
</evidence>
<name>A0AA85J3K4_TRIRE</name>
<protein>
    <submittedName>
        <fullName evidence="2">Uncharacterized protein</fullName>
    </submittedName>
</protein>
<proteinExistence type="predicted"/>
<dbReference type="Proteomes" id="UP000050795">
    <property type="component" value="Unassembled WGS sequence"/>
</dbReference>
<reference evidence="1" key="1">
    <citation type="submission" date="2022-06" db="EMBL/GenBank/DDBJ databases">
        <authorList>
            <person name="Berger JAMES D."/>
            <person name="Berger JAMES D."/>
        </authorList>
    </citation>
    <scope>NUCLEOTIDE SEQUENCE [LARGE SCALE GENOMIC DNA]</scope>
</reference>
<dbReference type="WBParaSite" id="TREG1_142120.1">
    <property type="protein sequence ID" value="TREG1_142120.1"/>
    <property type="gene ID" value="TREG1_142120"/>
</dbReference>
<accession>A0AA85J3K4</accession>